<dbReference type="Gene3D" id="3.20.20.10">
    <property type="entry name" value="Alanine racemase"/>
    <property type="match status" value="1"/>
</dbReference>
<gene>
    <name evidence="4" type="ORF">O0235_14220</name>
</gene>
<keyword evidence="5" id="KW-1185">Reference proteome</keyword>
<organism evidence="4 5">
    <name type="scientific">Tepidiforma flava</name>
    <dbReference type="NCBI Taxonomy" id="3004094"/>
    <lineage>
        <taxon>Bacteria</taxon>
        <taxon>Bacillati</taxon>
        <taxon>Chloroflexota</taxon>
        <taxon>Tepidiformia</taxon>
        <taxon>Tepidiformales</taxon>
        <taxon>Tepidiformaceae</taxon>
        <taxon>Tepidiforma</taxon>
    </lineage>
</organism>
<evidence type="ECO:0000256" key="1">
    <source>
        <dbReference type="ARBA" id="ARBA00005323"/>
    </source>
</evidence>
<dbReference type="GO" id="GO:0008784">
    <property type="term" value="F:alanine racemase activity"/>
    <property type="evidence" value="ECO:0007669"/>
    <property type="project" value="UniProtKB-EC"/>
</dbReference>
<dbReference type="PANTHER" id="PTHR28004">
    <property type="entry name" value="ZGC:162816-RELATED"/>
    <property type="match status" value="1"/>
</dbReference>
<dbReference type="PANTHER" id="PTHR28004:SF2">
    <property type="entry name" value="D-SERINE DEHYDRATASE"/>
    <property type="match status" value="1"/>
</dbReference>
<evidence type="ECO:0000313" key="5">
    <source>
        <dbReference type="Proteomes" id="UP001212803"/>
    </source>
</evidence>
<dbReference type="SMART" id="SM01119">
    <property type="entry name" value="D-ser_dehydrat"/>
    <property type="match status" value="1"/>
</dbReference>
<keyword evidence="4" id="KW-0413">Isomerase</keyword>
<name>A0ABY7M6X9_9CHLR</name>
<protein>
    <submittedName>
        <fullName evidence="4">Alanine racemase</fullName>
        <ecNumber evidence="4">5.1.1.1</ecNumber>
    </submittedName>
</protein>
<dbReference type="RefSeq" id="WP_270056432.1">
    <property type="nucleotide sequence ID" value="NZ_CP115149.1"/>
</dbReference>
<dbReference type="InterPro" id="IPR001608">
    <property type="entry name" value="Ala_racemase_N"/>
</dbReference>
<evidence type="ECO:0000256" key="2">
    <source>
        <dbReference type="ARBA" id="ARBA00023239"/>
    </source>
</evidence>
<comment type="similarity">
    <text evidence="1">Belongs to the DSD1 family.</text>
</comment>
<dbReference type="InterPro" id="IPR042208">
    <property type="entry name" value="D-ser_dehydrat-like_sf"/>
</dbReference>
<keyword evidence="2" id="KW-0456">Lyase</keyword>
<dbReference type="SUPFAM" id="SSF51419">
    <property type="entry name" value="PLP-binding barrel"/>
    <property type="match status" value="1"/>
</dbReference>
<dbReference type="InterPro" id="IPR026956">
    <property type="entry name" value="D-ser_dehydrat-like_dom"/>
</dbReference>
<dbReference type="InterPro" id="IPR029066">
    <property type="entry name" value="PLP-binding_barrel"/>
</dbReference>
<sequence>MHLDEIDTPALLLDLDAVEDNIASMQSMLAGSHVRLRPHFKTPKCPQIARMQLAAGAIGITVAKLGEAEVLADAGLGPILMANQVVGAPKLARLTALLQRGVDITVAVESEFNVRELGRAARDAGVRAAAVIEVDAGMHRCGTADPAETVRLAHLLIEEGIDYRGIMGYEGHMYGQPEAGPRETLIRQALDTVRAHAEALAEAGLAPAIVSTSGTASVPIAAAMPFVTELQAGTYVFNDLHDEPFIPGRFRFALTLLTTITSVKGRYAVADCGMKSLTNEFGPPVSPDGRLRAARLSEEHAIIVGDGVAALAPGDRVELIPSHGDTTLNLHDVYYVRRGGEIIDTWPILAARRFR</sequence>
<dbReference type="Pfam" id="PF14031">
    <property type="entry name" value="D-ser_dehydrat"/>
    <property type="match status" value="1"/>
</dbReference>
<dbReference type="EMBL" id="CP115149">
    <property type="protein sequence ID" value="WBL35907.1"/>
    <property type="molecule type" value="Genomic_DNA"/>
</dbReference>
<dbReference type="EC" id="5.1.1.1" evidence="4"/>
<feature type="domain" description="D-serine dehydratase-like" evidence="3">
    <location>
        <begin position="253"/>
        <end position="338"/>
    </location>
</feature>
<evidence type="ECO:0000313" key="4">
    <source>
        <dbReference type="EMBL" id="WBL35907.1"/>
    </source>
</evidence>
<dbReference type="InterPro" id="IPR051466">
    <property type="entry name" value="D-amino_acid_metab_enzyme"/>
</dbReference>
<dbReference type="Pfam" id="PF01168">
    <property type="entry name" value="Ala_racemase_N"/>
    <property type="match status" value="1"/>
</dbReference>
<evidence type="ECO:0000259" key="3">
    <source>
        <dbReference type="SMART" id="SM01119"/>
    </source>
</evidence>
<accession>A0ABY7M6X9</accession>
<dbReference type="Proteomes" id="UP001212803">
    <property type="component" value="Chromosome"/>
</dbReference>
<proteinExistence type="inferred from homology"/>
<reference evidence="4 5" key="1">
    <citation type="journal article" date="2023" name="ISME J.">
        <title>Thermophilic Dehalococcoidia with unusual traits shed light on an unexpected past.</title>
        <authorList>
            <person name="Palmer M."/>
            <person name="Covington J.K."/>
            <person name="Zhou E.M."/>
            <person name="Thomas S.C."/>
            <person name="Habib N."/>
            <person name="Seymour C.O."/>
            <person name="Lai D."/>
            <person name="Johnston J."/>
            <person name="Hashimi A."/>
            <person name="Jiao J.Y."/>
            <person name="Muok A.R."/>
            <person name="Liu L."/>
            <person name="Xian W.D."/>
            <person name="Zhi X.Y."/>
            <person name="Li M.M."/>
            <person name="Silva L.P."/>
            <person name="Bowen B.P."/>
            <person name="Louie K."/>
            <person name="Briegel A."/>
            <person name="Pett-Ridge J."/>
            <person name="Weber P.K."/>
            <person name="Tocheva E.I."/>
            <person name="Woyke T."/>
            <person name="Northen T.R."/>
            <person name="Mayali X."/>
            <person name="Li W.J."/>
            <person name="Hedlund B.P."/>
        </authorList>
    </citation>
    <scope>NUCLEOTIDE SEQUENCE [LARGE SCALE GENOMIC DNA]</scope>
    <source>
        <strain evidence="4 5">YIM 72310</strain>
    </source>
</reference>
<dbReference type="Gene3D" id="2.40.37.20">
    <property type="entry name" value="D-serine dehydratase-like domain"/>
    <property type="match status" value="1"/>
</dbReference>